<dbReference type="OrthoDB" id="5544992at2759"/>
<evidence type="ECO:0000313" key="5">
    <source>
        <dbReference type="Proteomes" id="UP000245207"/>
    </source>
</evidence>
<feature type="region of interest" description="Disordered" evidence="1">
    <location>
        <begin position="253"/>
        <end position="282"/>
    </location>
</feature>
<organism evidence="4 5">
    <name type="scientific">Artemisia annua</name>
    <name type="common">Sweet wormwood</name>
    <dbReference type="NCBI Taxonomy" id="35608"/>
    <lineage>
        <taxon>Eukaryota</taxon>
        <taxon>Viridiplantae</taxon>
        <taxon>Streptophyta</taxon>
        <taxon>Embryophyta</taxon>
        <taxon>Tracheophyta</taxon>
        <taxon>Spermatophyta</taxon>
        <taxon>Magnoliopsida</taxon>
        <taxon>eudicotyledons</taxon>
        <taxon>Gunneridae</taxon>
        <taxon>Pentapetalae</taxon>
        <taxon>asterids</taxon>
        <taxon>campanulids</taxon>
        <taxon>Asterales</taxon>
        <taxon>Asteraceae</taxon>
        <taxon>Asteroideae</taxon>
        <taxon>Anthemideae</taxon>
        <taxon>Artemisiinae</taxon>
        <taxon>Artemisia</taxon>
    </lineage>
</organism>
<evidence type="ECO:0000259" key="3">
    <source>
        <dbReference type="Pfam" id="PF14244"/>
    </source>
</evidence>
<dbReference type="EMBL" id="PKPP01008624">
    <property type="protein sequence ID" value="PWA50210.1"/>
    <property type="molecule type" value="Genomic_DNA"/>
</dbReference>
<dbReference type="STRING" id="35608.A0A2U1LMH8"/>
<feature type="compositionally biased region" description="Basic and acidic residues" evidence="1">
    <location>
        <begin position="1"/>
        <end position="11"/>
    </location>
</feature>
<dbReference type="Proteomes" id="UP000245207">
    <property type="component" value="Unassembled WGS sequence"/>
</dbReference>
<feature type="domain" description="Retrotransposon Copia-like N-terminal" evidence="3">
    <location>
        <begin position="26"/>
        <end position="73"/>
    </location>
</feature>
<evidence type="ECO:0000256" key="1">
    <source>
        <dbReference type="SAM" id="MobiDB-lite"/>
    </source>
</evidence>
<dbReference type="InterPro" id="IPR005162">
    <property type="entry name" value="Retrotrans_gag_dom"/>
</dbReference>
<proteinExistence type="predicted"/>
<name>A0A2U1LMH8_ARTAN</name>
<comment type="caution">
    <text evidence="4">The sequence shown here is derived from an EMBL/GenBank/DDBJ whole genome shotgun (WGS) entry which is preliminary data.</text>
</comment>
<accession>A0A2U1LMH8</accession>
<dbReference type="AlphaFoldDB" id="A0A2U1LMH8"/>
<reference evidence="4 5" key="1">
    <citation type="journal article" date="2018" name="Mol. Plant">
        <title>The genome of Artemisia annua provides insight into the evolution of Asteraceae family and artemisinin biosynthesis.</title>
        <authorList>
            <person name="Shen Q."/>
            <person name="Zhang L."/>
            <person name="Liao Z."/>
            <person name="Wang S."/>
            <person name="Yan T."/>
            <person name="Shi P."/>
            <person name="Liu M."/>
            <person name="Fu X."/>
            <person name="Pan Q."/>
            <person name="Wang Y."/>
            <person name="Lv Z."/>
            <person name="Lu X."/>
            <person name="Zhang F."/>
            <person name="Jiang W."/>
            <person name="Ma Y."/>
            <person name="Chen M."/>
            <person name="Hao X."/>
            <person name="Li L."/>
            <person name="Tang Y."/>
            <person name="Lv G."/>
            <person name="Zhou Y."/>
            <person name="Sun X."/>
            <person name="Brodelius P.E."/>
            <person name="Rose J.K.C."/>
            <person name="Tang K."/>
        </authorList>
    </citation>
    <scope>NUCLEOTIDE SEQUENCE [LARGE SCALE GENOMIC DNA]</scope>
    <source>
        <strain evidence="5">cv. Huhao1</strain>
        <tissue evidence="4">Leaf</tissue>
    </source>
</reference>
<evidence type="ECO:0000313" key="4">
    <source>
        <dbReference type="EMBL" id="PWA50210.1"/>
    </source>
</evidence>
<evidence type="ECO:0000259" key="2">
    <source>
        <dbReference type="Pfam" id="PF03732"/>
    </source>
</evidence>
<dbReference type="Pfam" id="PF03732">
    <property type="entry name" value="Retrotrans_gag"/>
    <property type="match status" value="1"/>
</dbReference>
<gene>
    <name evidence="4" type="ORF">CTI12_AA475230</name>
</gene>
<dbReference type="PANTHER" id="PTHR37610:SF98">
    <property type="entry name" value="TRANSCRIPTION FACTOR INTERACTOR AND REGULATOR CCHC(ZN) FAMILY"/>
    <property type="match status" value="1"/>
</dbReference>
<feature type="domain" description="Retrotransposon gag" evidence="2">
    <location>
        <begin position="92"/>
        <end position="162"/>
    </location>
</feature>
<dbReference type="InterPro" id="IPR029472">
    <property type="entry name" value="Copia-like_N"/>
</dbReference>
<dbReference type="PANTHER" id="PTHR37610">
    <property type="entry name" value="CCHC-TYPE DOMAIN-CONTAINING PROTEIN"/>
    <property type="match status" value="1"/>
</dbReference>
<keyword evidence="5" id="KW-1185">Reference proteome</keyword>
<feature type="region of interest" description="Disordered" evidence="1">
    <location>
        <begin position="1"/>
        <end position="20"/>
    </location>
</feature>
<dbReference type="Pfam" id="PF14244">
    <property type="entry name" value="Retrotran_gag_3"/>
    <property type="match status" value="1"/>
</dbReference>
<sequence>MEDDGKKENIKTDVTQPNLNSPYYLHPSDYPRQMHVNDALTDNNYLDWVQEMENFLFAKNKMGFIDGTIKRPEAGDANRMAWMRCDAMIKGWLTTAMEKEIRGSVKYATSASEIWKDLKERFGKESAPRAYELKQAISNTKQEGMTMSAYYTKLRGLWDEMKSFLPIQICKCEDCTCDIGKSLRELKEKEQLYEFFMGLDGDFSIIRTQIHTIKPIPSLGNAYHLVAEDEKQRAIVGGRKPVKETMAFQASMKRGGPSNRVSQKEENSAEHCGECRRDGHTQDGSLIDRKTRRVIYVFKLTYFL</sequence>
<protein>
    <submittedName>
        <fullName evidence="4">GAG-pre-integrase domain, Gag-polypeptide of LTR copia-type</fullName>
    </submittedName>
</protein>
<feature type="compositionally biased region" description="Basic and acidic residues" evidence="1">
    <location>
        <begin position="262"/>
        <end position="282"/>
    </location>
</feature>